<keyword evidence="3" id="KW-0963">Cytoplasm</keyword>
<evidence type="ECO:0000256" key="5">
    <source>
        <dbReference type="SAM" id="MobiDB-lite"/>
    </source>
</evidence>
<organism evidence="7 8">
    <name type="scientific">Comamonas terrae</name>
    <dbReference type="NCBI Taxonomy" id="673548"/>
    <lineage>
        <taxon>Bacteria</taxon>
        <taxon>Pseudomonadati</taxon>
        <taxon>Pseudomonadota</taxon>
        <taxon>Betaproteobacteria</taxon>
        <taxon>Burkholderiales</taxon>
        <taxon>Comamonadaceae</taxon>
        <taxon>Comamonas</taxon>
    </lineage>
</organism>
<evidence type="ECO:0000256" key="4">
    <source>
        <dbReference type="ARBA" id="ARBA00023125"/>
    </source>
</evidence>
<dbReference type="RefSeq" id="WP_066470069.1">
    <property type="nucleotide sequence ID" value="NZ_BCNT01000001.1"/>
</dbReference>
<evidence type="ECO:0000313" key="8">
    <source>
        <dbReference type="Proteomes" id="UP001597463"/>
    </source>
</evidence>
<evidence type="ECO:0000256" key="1">
    <source>
        <dbReference type="ARBA" id="ARBA00004453"/>
    </source>
</evidence>
<sequence length="110" mass="12000">MTQTSPVRTYAEVLQQIKILQEEAEVLRRAEIANAVARVREAVSNYGLTAEDIFGTGKSAKSRSRTAETKTVPVKYSDGAGNSWTGRGRSPAWFLEALAAGKKPEDMLVN</sequence>
<dbReference type="Proteomes" id="UP001597463">
    <property type="component" value="Unassembled WGS sequence"/>
</dbReference>
<reference evidence="8" key="1">
    <citation type="journal article" date="2019" name="Int. J. Syst. Evol. Microbiol.">
        <title>The Global Catalogue of Microorganisms (GCM) 10K type strain sequencing project: providing services to taxonomists for standard genome sequencing and annotation.</title>
        <authorList>
            <consortium name="The Broad Institute Genomics Platform"/>
            <consortium name="The Broad Institute Genome Sequencing Center for Infectious Disease"/>
            <person name="Wu L."/>
            <person name="Ma J."/>
        </authorList>
    </citation>
    <scope>NUCLEOTIDE SEQUENCE [LARGE SCALE GENOMIC DNA]</scope>
    <source>
        <strain evidence="8">TISTR 1906</strain>
    </source>
</reference>
<comment type="similarity">
    <text evidence="2">Belongs to the histone-like protein H-NS family.</text>
</comment>
<protein>
    <submittedName>
        <fullName evidence="7">H-NS family nucleoid-associated regulatory protein</fullName>
    </submittedName>
</protein>
<proteinExistence type="inferred from homology"/>
<name>A0ABW5UMC9_9BURK</name>
<feature type="region of interest" description="Disordered" evidence="5">
    <location>
        <begin position="57"/>
        <end position="81"/>
    </location>
</feature>
<dbReference type="EMBL" id="JBHUMV010000003">
    <property type="protein sequence ID" value="MFD2754078.1"/>
    <property type="molecule type" value="Genomic_DNA"/>
</dbReference>
<feature type="domain" description="DNA-binding protein H-NS-like C-terminal" evidence="6">
    <location>
        <begin position="66"/>
        <end position="109"/>
    </location>
</feature>
<dbReference type="Pfam" id="PF00816">
    <property type="entry name" value="Histone_HNS"/>
    <property type="match status" value="1"/>
</dbReference>
<evidence type="ECO:0000313" key="7">
    <source>
        <dbReference type="EMBL" id="MFD2754078.1"/>
    </source>
</evidence>
<dbReference type="PANTHER" id="PTHR38097">
    <property type="match status" value="1"/>
</dbReference>
<evidence type="ECO:0000256" key="3">
    <source>
        <dbReference type="ARBA" id="ARBA00022490"/>
    </source>
</evidence>
<dbReference type="PANTHER" id="PTHR38097:SF2">
    <property type="entry name" value="DNA-BINDING PROTEIN STPA"/>
    <property type="match status" value="1"/>
</dbReference>
<evidence type="ECO:0000256" key="2">
    <source>
        <dbReference type="ARBA" id="ARBA00010610"/>
    </source>
</evidence>
<dbReference type="Gene3D" id="4.10.430.10">
    <property type="entry name" value="Histone-like protein H-NS, C-terminal domain"/>
    <property type="match status" value="1"/>
</dbReference>
<keyword evidence="4" id="KW-0238">DNA-binding</keyword>
<dbReference type="SMART" id="SM00528">
    <property type="entry name" value="HNS"/>
    <property type="match status" value="1"/>
</dbReference>
<comment type="subcellular location">
    <subcellularLocation>
        <location evidence="1">Cytoplasm</location>
        <location evidence="1">Nucleoid</location>
    </subcellularLocation>
</comment>
<gene>
    <name evidence="7" type="ORF">ACFSW6_08250</name>
</gene>
<dbReference type="InterPro" id="IPR027444">
    <property type="entry name" value="H-NS_C_dom"/>
</dbReference>
<dbReference type="SUPFAM" id="SSF81273">
    <property type="entry name" value="H-NS histone-like proteins"/>
    <property type="match status" value="1"/>
</dbReference>
<comment type="caution">
    <text evidence="7">The sequence shown here is derived from an EMBL/GenBank/DDBJ whole genome shotgun (WGS) entry which is preliminary data.</text>
</comment>
<evidence type="ECO:0000259" key="6">
    <source>
        <dbReference type="SMART" id="SM00528"/>
    </source>
</evidence>
<dbReference type="InterPro" id="IPR037150">
    <property type="entry name" value="H-NS_C_dom_sf"/>
</dbReference>
<accession>A0ABW5UMC9</accession>
<keyword evidence="8" id="KW-1185">Reference proteome</keyword>